<accession>A0A3N2BG86</accession>
<evidence type="ECO:0000259" key="5">
    <source>
        <dbReference type="PROSITE" id="PS51918"/>
    </source>
</evidence>
<feature type="region of interest" description="Disordered" evidence="4">
    <location>
        <begin position="313"/>
        <end position="352"/>
    </location>
</feature>
<keyword evidence="7" id="KW-1185">Reference proteome</keyword>
<evidence type="ECO:0000256" key="4">
    <source>
        <dbReference type="SAM" id="MobiDB-lite"/>
    </source>
</evidence>
<dbReference type="SMART" id="SM00729">
    <property type="entry name" value="Elp3"/>
    <property type="match status" value="1"/>
</dbReference>
<dbReference type="EMBL" id="RKHK01000001">
    <property type="protein sequence ID" value="ROR74074.1"/>
    <property type="molecule type" value="Genomic_DNA"/>
</dbReference>
<comment type="caution">
    <text evidence="6">The sequence shown here is derived from an EMBL/GenBank/DDBJ whole genome shotgun (WGS) entry which is preliminary data.</text>
</comment>
<dbReference type="GO" id="GO:0016829">
    <property type="term" value="F:lyase activity"/>
    <property type="evidence" value="ECO:0007669"/>
    <property type="project" value="UniProtKB-KW"/>
</dbReference>
<evidence type="ECO:0000256" key="2">
    <source>
        <dbReference type="ARBA" id="ARBA00023004"/>
    </source>
</evidence>
<dbReference type="GO" id="GO:0051536">
    <property type="term" value="F:iron-sulfur cluster binding"/>
    <property type="evidence" value="ECO:0007669"/>
    <property type="project" value="UniProtKB-KW"/>
</dbReference>
<dbReference type="RefSeq" id="WP_123304409.1">
    <property type="nucleotide sequence ID" value="NZ_RKHK01000001.1"/>
</dbReference>
<dbReference type="Proteomes" id="UP000280668">
    <property type="component" value="Unassembled WGS sequence"/>
</dbReference>
<evidence type="ECO:0000313" key="7">
    <source>
        <dbReference type="Proteomes" id="UP000280668"/>
    </source>
</evidence>
<dbReference type="InterPro" id="IPR006638">
    <property type="entry name" value="Elp3/MiaA/NifB-like_rSAM"/>
</dbReference>
<keyword evidence="2" id="KW-0408">Iron</keyword>
<evidence type="ECO:0000313" key="6">
    <source>
        <dbReference type="EMBL" id="ROR74074.1"/>
    </source>
</evidence>
<name>A0A3N2BG86_9MICO</name>
<dbReference type="PROSITE" id="PS51918">
    <property type="entry name" value="RADICAL_SAM"/>
    <property type="match status" value="1"/>
</dbReference>
<dbReference type="CDD" id="cd01335">
    <property type="entry name" value="Radical_SAM"/>
    <property type="match status" value="1"/>
</dbReference>
<dbReference type="SFLD" id="SFLDS00029">
    <property type="entry name" value="Radical_SAM"/>
    <property type="match status" value="1"/>
</dbReference>
<dbReference type="SUPFAM" id="SSF102114">
    <property type="entry name" value="Radical SAM enzymes"/>
    <property type="match status" value="1"/>
</dbReference>
<dbReference type="PANTHER" id="PTHR43432:SF3">
    <property type="entry name" value="SLR0285 PROTEIN"/>
    <property type="match status" value="1"/>
</dbReference>
<dbReference type="GO" id="GO:0046872">
    <property type="term" value="F:metal ion binding"/>
    <property type="evidence" value="ECO:0007669"/>
    <property type="project" value="UniProtKB-KW"/>
</dbReference>
<evidence type="ECO:0000256" key="3">
    <source>
        <dbReference type="ARBA" id="ARBA00023014"/>
    </source>
</evidence>
<feature type="domain" description="Radical SAM core" evidence="5">
    <location>
        <begin position="55"/>
        <end position="304"/>
    </location>
</feature>
<dbReference type="InterPro" id="IPR058240">
    <property type="entry name" value="rSAM_sf"/>
</dbReference>
<feature type="compositionally biased region" description="Basic and acidic residues" evidence="4">
    <location>
        <begin position="318"/>
        <end position="351"/>
    </location>
</feature>
<dbReference type="OrthoDB" id="9785699at2"/>
<organism evidence="6 7">
    <name type="scientific">Bogoriella caseilytica</name>
    <dbReference type="NCBI Taxonomy" id="56055"/>
    <lineage>
        <taxon>Bacteria</taxon>
        <taxon>Bacillati</taxon>
        <taxon>Actinomycetota</taxon>
        <taxon>Actinomycetes</taxon>
        <taxon>Micrococcales</taxon>
        <taxon>Bogoriellaceae</taxon>
        <taxon>Bogoriella</taxon>
    </lineage>
</organism>
<protein>
    <submittedName>
        <fullName evidence="6">DNA repair photolyase</fullName>
    </submittedName>
</protein>
<sequence>MRWEAQRLDDGAQAAQGALLPMKGLVRTVRTPEFEGVTFHEILAKSALNRVPAQSSMPFSWTINPTRGCLHRCSYCFARRTHEYLDLDAGKDFDTQIIVKTNIAEVLRRELARPSWAHEHVALGTNSDPYMRAEGRYRLMPEIITALAESGTPFSILTKGPLLKRDLPLLIEAAQAVPVSIAVSLAMIDRDLQQSVEPGTPDPRARLGLIRAVREAGLECSVLAMPILPWLSDSEDQLDALHAALAVAGAQDVVTGALHLRPGAREWFLQWLAREHPDLVDRYRRMYARGAYAPEDYRTWLSARAAEVRRRHGIVRSQRSDRGQASRGAAQDRTRPAWRGREDPIRRHGDETPAVEVGGQLALF</sequence>
<dbReference type="NCBIfam" id="NF038135">
    <property type="entry name" value="rSAM_Rv2578c"/>
    <property type="match status" value="1"/>
</dbReference>
<dbReference type="Gene3D" id="3.80.30.30">
    <property type="match status" value="1"/>
</dbReference>
<dbReference type="InterPro" id="IPR040086">
    <property type="entry name" value="MJ0683-like"/>
</dbReference>
<keyword evidence="6" id="KW-0456">Lyase</keyword>
<dbReference type="InterPro" id="IPR007197">
    <property type="entry name" value="rSAM"/>
</dbReference>
<reference evidence="6 7" key="1">
    <citation type="submission" date="2018-11" db="EMBL/GenBank/DDBJ databases">
        <title>Sequencing the genomes of 1000 actinobacteria strains.</title>
        <authorList>
            <person name="Klenk H.-P."/>
        </authorList>
    </citation>
    <scope>NUCLEOTIDE SEQUENCE [LARGE SCALE GENOMIC DNA]</scope>
    <source>
        <strain evidence="6 7">DSM 11294</strain>
    </source>
</reference>
<dbReference type="Pfam" id="PF04055">
    <property type="entry name" value="Radical_SAM"/>
    <property type="match status" value="1"/>
</dbReference>
<keyword evidence="1" id="KW-0479">Metal-binding</keyword>
<dbReference type="AlphaFoldDB" id="A0A3N2BG86"/>
<keyword evidence="3" id="KW-0411">Iron-sulfur</keyword>
<proteinExistence type="predicted"/>
<dbReference type="SFLD" id="SFLDG01084">
    <property type="entry name" value="Uncharacterised_Radical_SAM_Su"/>
    <property type="match status" value="1"/>
</dbReference>
<evidence type="ECO:0000256" key="1">
    <source>
        <dbReference type="ARBA" id="ARBA00022723"/>
    </source>
</evidence>
<dbReference type="PANTHER" id="PTHR43432">
    <property type="entry name" value="SLR0285 PROTEIN"/>
    <property type="match status" value="1"/>
</dbReference>
<gene>
    <name evidence="6" type="ORF">EDD31_2471</name>
</gene>